<evidence type="ECO:0000313" key="3">
    <source>
        <dbReference type="EMBL" id="AZZ54644.1"/>
    </source>
</evidence>
<feature type="signal peptide" evidence="2">
    <location>
        <begin position="1"/>
        <end position="25"/>
    </location>
</feature>
<feature type="region of interest" description="Disordered" evidence="1">
    <location>
        <begin position="24"/>
        <end position="60"/>
    </location>
</feature>
<dbReference type="Proteomes" id="UP000283946">
    <property type="component" value="Chromosome"/>
</dbReference>
<reference evidence="3 4" key="1">
    <citation type="submission" date="2018-03" db="EMBL/GenBank/DDBJ databases">
        <title>Bacteriophage NCPPB3778 and a type I-E CRISPR drive the evolution of the US Biological Select Agent, Rathayibacter toxicus.</title>
        <authorList>
            <person name="Davis E.W.II."/>
            <person name="Tabima J.F."/>
            <person name="Weisberg A.J."/>
            <person name="Dantas Lopes L."/>
            <person name="Wiseman M.S."/>
            <person name="Wiseman M.S."/>
            <person name="Pupko T."/>
            <person name="Belcher M.S."/>
            <person name="Sechler A.J."/>
            <person name="Tancos M.A."/>
            <person name="Schroeder B.K."/>
            <person name="Murray T.D."/>
            <person name="Luster D.G."/>
            <person name="Schneider W.L."/>
            <person name="Rogers E."/>
            <person name="Andreote F.D."/>
            <person name="Grunwald N.J."/>
            <person name="Putnam M.L."/>
            <person name="Chang J.H."/>
        </authorList>
    </citation>
    <scope>NUCLEOTIDE SEQUENCE [LARGE SCALE GENOMIC DNA]</scope>
    <source>
        <strain evidence="3 4">NCCPB 2253</strain>
    </source>
</reference>
<evidence type="ECO:0000256" key="2">
    <source>
        <dbReference type="SAM" id="SignalP"/>
    </source>
</evidence>
<protein>
    <recommendedName>
        <fullName evidence="5">Lipoprotein</fullName>
    </recommendedName>
</protein>
<sequence>MSKASTITALIAAAAVLTGCSGAGGETPAETPTPSFSFPAAPTATDSASQRFAGTDGAGLDDPATLEGVAAALAGTSAFTFDAGAALSSENTPYWDTDTAALSSAGFQADTSRTNPAKGYWTFRNDAGTTIMIIQQRVKDNDPQVSDEAASQHVIDISGPQGEVQRVSLAVKGGGTIDALRAALAPAEDGLAWGSVLRSFTKPGIAVQLIATGADQSRADDALDLAVRSTTVGFHGVLPLVGGPTPAPTDH</sequence>
<accession>A0AAD1ELM5</accession>
<name>A0AAD1ELM5_9MICO</name>
<feature type="chain" id="PRO_5042193771" description="Lipoprotein" evidence="2">
    <location>
        <begin position="26"/>
        <end position="251"/>
    </location>
</feature>
<keyword evidence="2" id="KW-0732">Signal</keyword>
<dbReference type="KEGG" id="ria:C7V51_01150"/>
<evidence type="ECO:0008006" key="5">
    <source>
        <dbReference type="Google" id="ProtNLM"/>
    </source>
</evidence>
<dbReference type="PROSITE" id="PS51257">
    <property type="entry name" value="PROKAR_LIPOPROTEIN"/>
    <property type="match status" value="1"/>
</dbReference>
<gene>
    <name evidence="3" type="ORF">C7V51_01150</name>
</gene>
<proteinExistence type="predicted"/>
<organism evidence="3 4">
    <name type="scientific">Rathayibacter iranicus</name>
    <dbReference type="NCBI Taxonomy" id="59737"/>
    <lineage>
        <taxon>Bacteria</taxon>
        <taxon>Bacillati</taxon>
        <taxon>Actinomycetota</taxon>
        <taxon>Actinomycetes</taxon>
        <taxon>Micrococcales</taxon>
        <taxon>Microbacteriaceae</taxon>
        <taxon>Rathayibacter</taxon>
    </lineage>
</organism>
<evidence type="ECO:0000256" key="1">
    <source>
        <dbReference type="SAM" id="MobiDB-lite"/>
    </source>
</evidence>
<evidence type="ECO:0000313" key="4">
    <source>
        <dbReference type="Proteomes" id="UP000283946"/>
    </source>
</evidence>
<dbReference type="AlphaFoldDB" id="A0AAD1ELM5"/>
<dbReference type="RefSeq" id="WP_104263856.1">
    <property type="nucleotide sequence ID" value="NZ_CP028130.1"/>
</dbReference>
<dbReference type="EMBL" id="CP028130">
    <property type="protein sequence ID" value="AZZ54644.1"/>
    <property type="molecule type" value="Genomic_DNA"/>
</dbReference>